<dbReference type="Pfam" id="PF01026">
    <property type="entry name" value="TatD_DNase"/>
    <property type="match status" value="1"/>
</dbReference>
<evidence type="ECO:0000256" key="3">
    <source>
        <dbReference type="ARBA" id="ARBA00022801"/>
    </source>
</evidence>
<feature type="binding site" evidence="4">
    <location>
        <position position="7"/>
    </location>
    <ligand>
        <name>a divalent metal cation</name>
        <dbReference type="ChEBI" id="CHEBI:60240"/>
        <label>1</label>
    </ligand>
</feature>
<keyword evidence="2 4" id="KW-0479">Metal-binding</keyword>
<dbReference type="CDD" id="cd01310">
    <property type="entry name" value="TatD_DNAse"/>
    <property type="match status" value="1"/>
</dbReference>
<dbReference type="GO" id="GO:0016788">
    <property type="term" value="F:hydrolase activity, acting on ester bonds"/>
    <property type="evidence" value="ECO:0007669"/>
    <property type="project" value="InterPro"/>
</dbReference>
<evidence type="ECO:0000256" key="2">
    <source>
        <dbReference type="ARBA" id="ARBA00022723"/>
    </source>
</evidence>
<name>A0A2P8HU84_CHINA</name>
<keyword evidence="3" id="KW-0378">Hydrolase</keyword>
<feature type="binding site" evidence="4">
    <location>
        <position position="9"/>
    </location>
    <ligand>
        <name>a divalent metal cation</name>
        <dbReference type="ChEBI" id="CHEBI:60240"/>
        <label>1</label>
    </ligand>
</feature>
<evidence type="ECO:0000256" key="1">
    <source>
        <dbReference type="ARBA" id="ARBA00009275"/>
    </source>
</evidence>
<comment type="caution">
    <text evidence="5">The sequence shown here is derived from an EMBL/GenBank/DDBJ whole genome shotgun (WGS) entry which is preliminary data.</text>
</comment>
<dbReference type="InterPro" id="IPR018228">
    <property type="entry name" value="DNase_TatD-rel_CS"/>
</dbReference>
<dbReference type="PANTHER" id="PTHR46124">
    <property type="entry name" value="D-AMINOACYL-TRNA DEACYLASE"/>
    <property type="match status" value="1"/>
</dbReference>
<dbReference type="GO" id="GO:0046872">
    <property type="term" value="F:metal ion binding"/>
    <property type="evidence" value="ECO:0007669"/>
    <property type="project" value="UniProtKB-KW"/>
</dbReference>
<dbReference type="InterPro" id="IPR015991">
    <property type="entry name" value="TatD/YcfH-like"/>
</dbReference>
<dbReference type="GO" id="GO:0005829">
    <property type="term" value="C:cytosol"/>
    <property type="evidence" value="ECO:0007669"/>
    <property type="project" value="TreeGrafter"/>
</dbReference>
<dbReference type="OrthoDB" id="9810005at2"/>
<feature type="binding site" evidence="4">
    <location>
        <position position="204"/>
    </location>
    <ligand>
        <name>a divalent metal cation</name>
        <dbReference type="ChEBI" id="CHEBI:60240"/>
        <label>1</label>
    </ligand>
</feature>
<dbReference type="Proteomes" id="UP000240971">
    <property type="component" value="Unassembled WGS sequence"/>
</dbReference>
<dbReference type="RefSeq" id="WP_106526972.1">
    <property type="nucleotide sequence ID" value="NZ_PYAW01000001.1"/>
</dbReference>
<organism evidence="5 6">
    <name type="scientific">Chitinophaga niastensis</name>
    <dbReference type="NCBI Taxonomy" id="536980"/>
    <lineage>
        <taxon>Bacteria</taxon>
        <taxon>Pseudomonadati</taxon>
        <taxon>Bacteroidota</taxon>
        <taxon>Chitinophagia</taxon>
        <taxon>Chitinophagales</taxon>
        <taxon>Chitinophagaceae</taxon>
        <taxon>Chitinophaga</taxon>
    </lineage>
</organism>
<proteinExistence type="inferred from homology"/>
<dbReference type="PIRSF" id="PIRSF005902">
    <property type="entry name" value="DNase_TatD"/>
    <property type="match status" value="1"/>
</dbReference>
<evidence type="ECO:0000256" key="4">
    <source>
        <dbReference type="PIRSR" id="PIRSR005902-1"/>
    </source>
</evidence>
<keyword evidence="6" id="KW-1185">Reference proteome</keyword>
<sequence length="256" mass="29063">MLWIDTHAHLYSEEFEADREEMVARALAAGVDKLFLPNIDETSIDSMLQLELQHPEHVYAMMGIHPCYVKEDVDVQLDLVKAWLQQRPFKAIGEIGLDFYWDKTFLTQQYLAFQEQLLLAREYQLPVAIHSRESTRECINEVKGLQDGRLTGVFHCFSGTLEEAKEIIDLGFYLGIGGVVTFKKSGLDKLLEEIDMAHIVLETDAPYLAPVPYRGKRNESAYLPLAGEKVADIKNLKIEDVAAITSSNALKLFKML</sequence>
<dbReference type="InterPro" id="IPR032466">
    <property type="entry name" value="Metal_Hydrolase"/>
</dbReference>
<protein>
    <submittedName>
        <fullName evidence="5">TatD DNase family protein</fullName>
    </submittedName>
</protein>
<dbReference type="FunFam" id="3.20.20.140:FF:000005">
    <property type="entry name" value="TatD family hydrolase"/>
    <property type="match status" value="1"/>
</dbReference>
<dbReference type="Gene3D" id="3.20.20.140">
    <property type="entry name" value="Metal-dependent hydrolases"/>
    <property type="match status" value="1"/>
</dbReference>
<dbReference type="AlphaFoldDB" id="A0A2P8HU84"/>
<dbReference type="NCBIfam" id="TIGR00010">
    <property type="entry name" value="YchF/TatD family DNA exonuclease"/>
    <property type="match status" value="1"/>
</dbReference>
<dbReference type="GO" id="GO:0004536">
    <property type="term" value="F:DNA nuclease activity"/>
    <property type="evidence" value="ECO:0007669"/>
    <property type="project" value="InterPro"/>
</dbReference>
<dbReference type="PANTHER" id="PTHR46124:SF4">
    <property type="entry name" value="HYDROLASE TATD"/>
    <property type="match status" value="1"/>
</dbReference>
<gene>
    <name evidence="5" type="ORF">CLV51_1011098</name>
</gene>
<accession>A0A2P8HU84</accession>
<dbReference type="InterPro" id="IPR001130">
    <property type="entry name" value="TatD-like"/>
</dbReference>
<dbReference type="SUPFAM" id="SSF51556">
    <property type="entry name" value="Metallo-dependent hydrolases"/>
    <property type="match status" value="1"/>
</dbReference>
<feature type="binding site" evidence="4">
    <location>
        <position position="94"/>
    </location>
    <ligand>
        <name>a divalent metal cation</name>
        <dbReference type="ChEBI" id="CHEBI:60240"/>
        <label>1</label>
    </ligand>
</feature>
<dbReference type="PROSITE" id="PS01091">
    <property type="entry name" value="TATD_3"/>
    <property type="match status" value="1"/>
</dbReference>
<evidence type="ECO:0000313" key="5">
    <source>
        <dbReference type="EMBL" id="PSL49762.1"/>
    </source>
</evidence>
<dbReference type="EMBL" id="PYAW01000001">
    <property type="protein sequence ID" value="PSL49762.1"/>
    <property type="molecule type" value="Genomic_DNA"/>
</dbReference>
<evidence type="ECO:0000313" key="6">
    <source>
        <dbReference type="Proteomes" id="UP000240971"/>
    </source>
</evidence>
<feature type="binding site" evidence="4">
    <location>
        <position position="130"/>
    </location>
    <ligand>
        <name>a divalent metal cation</name>
        <dbReference type="ChEBI" id="CHEBI:60240"/>
        <label>2</label>
    </ligand>
</feature>
<comment type="similarity">
    <text evidence="1">Belongs to the metallo-dependent hydrolases superfamily. TatD-type hydrolase family.</text>
</comment>
<feature type="binding site" evidence="4">
    <location>
        <position position="155"/>
    </location>
    <ligand>
        <name>a divalent metal cation</name>
        <dbReference type="ChEBI" id="CHEBI:60240"/>
        <label>2</label>
    </ligand>
</feature>
<reference evidence="5 6" key="1">
    <citation type="submission" date="2018-03" db="EMBL/GenBank/DDBJ databases">
        <title>Genomic Encyclopedia of Archaeal and Bacterial Type Strains, Phase II (KMG-II): from individual species to whole genera.</title>
        <authorList>
            <person name="Goeker M."/>
        </authorList>
    </citation>
    <scope>NUCLEOTIDE SEQUENCE [LARGE SCALE GENOMIC DNA]</scope>
    <source>
        <strain evidence="5 6">DSM 24859</strain>
    </source>
</reference>